<keyword evidence="3" id="KW-0328">Glycosyltransferase</keyword>
<dbReference type="GeneID" id="79949618"/>
<evidence type="ECO:0000256" key="1">
    <source>
        <dbReference type="SAM" id="Phobius"/>
    </source>
</evidence>
<keyword evidence="1" id="KW-1133">Transmembrane helix</keyword>
<keyword evidence="4" id="KW-1185">Reference proteome</keyword>
<organism evidence="3 4">
    <name type="scientific">Methanomicrobium antiquum</name>
    <dbReference type="NCBI Taxonomy" id="487686"/>
    <lineage>
        <taxon>Archaea</taxon>
        <taxon>Methanobacteriati</taxon>
        <taxon>Methanobacteriota</taxon>
        <taxon>Stenosarchaea group</taxon>
        <taxon>Methanomicrobia</taxon>
        <taxon>Methanomicrobiales</taxon>
        <taxon>Methanomicrobiaceae</taxon>
        <taxon>Methanomicrobium</taxon>
    </lineage>
</organism>
<dbReference type="Pfam" id="PF00535">
    <property type="entry name" value="Glycos_transf_2"/>
    <property type="match status" value="1"/>
</dbReference>
<dbReference type="EMBL" id="CP091092">
    <property type="protein sequence ID" value="WFN37640.1"/>
    <property type="molecule type" value="Genomic_DNA"/>
</dbReference>
<dbReference type="Gene3D" id="3.90.550.10">
    <property type="entry name" value="Spore Coat Polysaccharide Biosynthesis Protein SpsA, Chain A"/>
    <property type="match status" value="1"/>
</dbReference>
<protein>
    <submittedName>
        <fullName evidence="3">S-layer glycoprotein N-glycosyltransferase AglJ</fullName>
        <ecNumber evidence="3">2.4.1.-</ecNumber>
    </submittedName>
</protein>
<proteinExistence type="predicted"/>
<dbReference type="GO" id="GO:0016757">
    <property type="term" value="F:glycosyltransferase activity"/>
    <property type="evidence" value="ECO:0007669"/>
    <property type="project" value="UniProtKB-KW"/>
</dbReference>
<dbReference type="Proteomes" id="UP001218895">
    <property type="component" value="Chromosome"/>
</dbReference>
<feature type="transmembrane region" description="Helical" evidence="1">
    <location>
        <begin position="263"/>
        <end position="287"/>
    </location>
</feature>
<dbReference type="KEGG" id="manq:L1994_04430"/>
<name>A0AAF0FX93_9EURY</name>
<dbReference type="InterPro" id="IPR026456">
    <property type="entry name" value="GCTrfase_AglJ"/>
</dbReference>
<gene>
    <name evidence="3" type="primary">aglJ</name>
    <name evidence="3" type="ORF">L1994_04430</name>
</gene>
<keyword evidence="1" id="KW-0812">Transmembrane</keyword>
<dbReference type="PANTHER" id="PTHR48090">
    <property type="entry name" value="UNDECAPRENYL-PHOSPHATE 4-DEOXY-4-FORMAMIDO-L-ARABINOSE TRANSFERASE-RELATED"/>
    <property type="match status" value="1"/>
</dbReference>
<evidence type="ECO:0000313" key="4">
    <source>
        <dbReference type="Proteomes" id="UP001218895"/>
    </source>
</evidence>
<dbReference type="CDD" id="cd04179">
    <property type="entry name" value="DPM_DPG-synthase_like"/>
    <property type="match status" value="1"/>
</dbReference>
<dbReference type="PANTHER" id="PTHR48090:SF7">
    <property type="entry name" value="RFBJ PROTEIN"/>
    <property type="match status" value="1"/>
</dbReference>
<sequence length="308" mass="34463">MDIKKDDVCIFIPTLNEAPTIGELVRSFKKTGYNNIFVMDGNSSDDTVNIAESEGAIVKIQTGKGKGRAIIEAIEYIKSPYVLMLDGDGTYLPEDAEKMLIPLFEGYDHVIGNRLDTFEPGALSRFNHFGNEVINYLFKVAHGQYLHDILSGYRAFNLESLKKMNLKEYGFEIETEISVEAVGGRQKIAVVPISYKPRPGTPTKLHPVRDGAKIISAVWRLARVSNPIFYFGVIGVFVSLAGVLMGIYVVYDWFQGISHTEMSIFTVLLIILGFQIFMFGVIADMIVSFNRELRLEIQGLKPPKPPIK</sequence>
<dbReference type="RefSeq" id="WP_278100478.1">
    <property type="nucleotide sequence ID" value="NZ_CP091092.1"/>
</dbReference>
<dbReference type="EC" id="2.4.1.-" evidence="3"/>
<feature type="transmembrane region" description="Helical" evidence="1">
    <location>
        <begin position="228"/>
        <end position="251"/>
    </location>
</feature>
<accession>A0AAF0FX93</accession>
<evidence type="ECO:0000259" key="2">
    <source>
        <dbReference type="Pfam" id="PF00535"/>
    </source>
</evidence>
<keyword evidence="3" id="KW-0808">Transferase</keyword>
<dbReference type="InterPro" id="IPR029044">
    <property type="entry name" value="Nucleotide-diphossugar_trans"/>
</dbReference>
<dbReference type="InterPro" id="IPR001173">
    <property type="entry name" value="Glyco_trans_2-like"/>
</dbReference>
<dbReference type="NCBIfam" id="TIGR04182">
    <property type="entry name" value="glyco_TIGR04182"/>
    <property type="match status" value="1"/>
</dbReference>
<keyword evidence="1" id="KW-0472">Membrane</keyword>
<dbReference type="SUPFAM" id="SSF53448">
    <property type="entry name" value="Nucleotide-diphospho-sugar transferases"/>
    <property type="match status" value="1"/>
</dbReference>
<reference evidence="3" key="1">
    <citation type="submission" date="2022-01" db="EMBL/GenBank/DDBJ databases">
        <title>Complete genome of Methanomicrobium antiquum DSM 21220.</title>
        <authorList>
            <person name="Chen S.-C."/>
            <person name="You Y.-T."/>
            <person name="Zhou Y.-Z."/>
            <person name="Lai M.-C."/>
        </authorList>
    </citation>
    <scope>NUCLEOTIDE SEQUENCE</scope>
    <source>
        <strain evidence="3">DSM 21220</strain>
    </source>
</reference>
<dbReference type="InterPro" id="IPR050256">
    <property type="entry name" value="Glycosyltransferase_2"/>
</dbReference>
<dbReference type="AlphaFoldDB" id="A0AAF0FX93"/>
<feature type="domain" description="Glycosyltransferase 2-like" evidence="2">
    <location>
        <begin position="9"/>
        <end position="163"/>
    </location>
</feature>
<evidence type="ECO:0000313" key="3">
    <source>
        <dbReference type="EMBL" id="WFN37640.1"/>
    </source>
</evidence>